<dbReference type="InterPro" id="IPR046798">
    <property type="entry name" value="2OG-FeII_Oxy_6"/>
</dbReference>
<gene>
    <name evidence="3" type="ORF">PSTG_17082</name>
</gene>
<comment type="caution">
    <text evidence="3">The sequence shown here is derived from an EMBL/GenBank/DDBJ whole genome shotgun (WGS) entry which is preliminary data.</text>
</comment>
<evidence type="ECO:0000313" key="4">
    <source>
        <dbReference type="Proteomes" id="UP000054564"/>
    </source>
</evidence>
<dbReference type="Proteomes" id="UP000054564">
    <property type="component" value="Unassembled WGS sequence"/>
</dbReference>
<feature type="domain" description="Tet-like 2OG-Fe(II) oxygenase" evidence="2">
    <location>
        <begin position="167"/>
        <end position="232"/>
    </location>
</feature>
<keyword evidence="4" id="KW-1185">Reference proteome</keyword>
<dbReference type="OrthoDB" id="2505758at2759"/>
<dbReference type="Pfam" id="PF20515">
    <property type="entry name" value="2OG-FeII_Oxy_6"/>
    <property type="match status" value="1"/>
</dbReference>
<proteinExistence type="predicted"/>
<dbReference type="AlphaFoldDB" id="A0A0L0URW4"/>
<protein>
    <recommendedName>
        <fullName evidence="2">Tet-like 2OG-Fe(II) oxygenase domain-containing protein</fullName>
    </recommendedName>
</protein>
<organism evidence="3 4">
    <name type="scientific">Puccinia striiformis f. sp. tritici PST-78</name>
    <dbReference type="NCBI Taxonomy" id="1165861"/>
    <lineage>
        <taxon>Eukaryota</taxon>
        <taxon>Fungi</taxon>
        <taxon>Dikarya</taxon>
        <taxon>Basidiomycota</taxon>
        <taxon>Pucciniomycotina</taxon>
        <taxon>Pucciniomycetes</taxon>
        <taxon>Pucciniales</taxon>
        <taxon>Pucciniaceae</taxon>
        <taxon>Puccinia</taxon>
    </lineage>
</organism>
<feature type="non-terminal residue" evidence="3">
    <location>
        <position position="1"/>
    </location>
</feature>
<reference evidence="4" key="1">
    <citation type="submission" date="2014-03" db="EMBL/GenBank/DDBJ databases">
        <title>The Genome Sequence of Puccinia striiformis f. sp. tritici PST-78.</title>
        <authorList>
            <consortium name="The Broad Institute Genome Sequencing Platform"/>
            <person name="Cuomo C."/>
            <person name="Hulbert S."/>
            <person name="Chen X."/>
            <person name="Walker B."/>
            <person name="Young S.K."/>
            <person name="Zeng Q."/>
            <person name="Gargeya S."/>
            <person name="Fitzgerald M."/>
            <person name="Haas B."/>
            <person name="Abouelleil A."/>
            <person name="Alvarado L."/>
            <person name="Arachchi H.M."/>
            <person name="Berlin A.M."/>
            <person name="Chapman S.B."/>
            <person name="Goldberg J."/>
            <person name="Griggs A."/>
            <person name="Gujja S."/>
            <person name="Hansen M."/>
            <person name="Howarth C."/>
            <person name="Imamovic A."/>
            <person name="Larimer J."/>
            <person name="McCowan C."/>
            <person name="Montmayeur A."/>
            <person name="Murphy C."/>
            <person name="Neiman D."/>
            <person name="Pearson M."/>
            <person name="Priest M."/>
            <person name="Roberts A."/>
            <person name="Saif S."/>
            <person name="Shea T."/>
            <person name="Sisk P."/>
            <person name="Sykes S."/>
            <person name="Wortman J."/>
            <person name="Nusbaum C."/>
            <person name="Birren B."/>
        </authorList>
    </citation>
    <scope>NUCLEOTIDE SEQUENCE [LARGE SCALE GENOMIC DNA]</scope>
    <source>
        <strain evidence="4">race PST-78</strain>
    </source>
</reference>
<feature type="region of interest" description="Disordered" evidence="1">
    <location>
        <begin position="1"/>
        <end position="22"/>
    </location>
</feature>
<name>A0A0L0URW4_9BASI</name>
<accession>A0A0L0URW4</accession>
<dbReference type="EMBL" id="AJIL01000357">
    <property type="protein sequence ID" value="KNE89464.1"/>
    <property type="molecule type" value="Genomic_DNA"/>
</dbReference>
<evidence type="ECO:0000256" key="1">
    <source>
        <dbReference type="SAM" id="MobiDB-lite"/>
    </source>
</evidence>
<sequence length="290" mass="32332">NRQHDVNLNDASINLGSTKNKRHQACRRGQSGKAYASQISPHGLDCRPYYRNAKNVGFELYPDIPQINKHYNCKPTPGELAAAYISVSQPGWKLFDKGLNIMFDDDAKDSRIIVIVEFVEWAEMSDKLNSNTRMGWLNVGVGVAEGHGEGGNHCWVASILGKMFKNMDKKDKSDFAFVIFVPTIKATGQLVINIKSGPFLFPKPKVGIDFSETNGIVRMIWCAKDYEHCTLPHKDHLTFTRLALSLQINTNLSNACTRYQDGTHTGTTIGDNDQYLTKAANKGTACKNLF</sequence>
<evidence type="ECO:0000313" key="3">
    <source>
        <dbReference type="EMBL" id="KNE89464.1"/>
    </source>
</evidence>
<evidence type="ECO:0000259" key="2">
    <source>
        <dbReference type="Pfam" id="PF20515"/>
    </source>
</evidence>
<feature type="compositionally biased region" description="Polar residues" evidence="1">
    <location>
        <begin position="9"/>
        <end position="18"/>
    </location>
</feature>